<dbReference type="UniPathway" id="UPA00148">
    <property type="reaction ID" value="UER00236"/>
</dbReference>
<dbReference type="Gene3D" id="3.40.50.300">
    <property type="entry name" value="P-loop containing nucleotide triphosphate hydrolases"/>
    <property type="match status" value="1"/>
</dbReference>
<sequence>MVLIIGGLAAGKREYVSLTYGYYPENMADGLLDGRPVLYNLQDLVRRDPGVAEDLLPVLLAKEIVICNEVGGGVVPLDRDERLWREACGRLCVKLAANAQRVIRVCCGIPQVLKG</sequence>
<dbReference type="InterPro" id="IPR027417">
    <property type="entry name" value="P-loop_NTPase"/>
</dbReference>
<dbReference type="GO" id="GO:0009236">
    <property type="term" value="P:cobalamin biosynthetic process"/>
    <property type="evidence" value="ECO:0007669"/>
    <property type="project" value="UniProtKB-UniPathway"/>
</dbReference>
<evidence type="ECO:0000313" key="1">
    <source>
        <dbReference type="EMBL" id="SBW11731.1"/>
    </source>
</evidence>
<dbReference type="AlphaFoldDB" id="A0A212KJA8"/>
<keyword evidence="1" id="KW-0548">Nucleotidyltransferase</keyword>
<organism evidence="1">
    <name type="scientific">uncultured Eubacteriales bacterium</name>
    <dbReference type="NCBI Taxonomy" id="172733"/>
    <lineage>
        <taxon>Bacteria</taxon>
        <taxon>Bacillati</taxon>
        <taxon>Bacillota</taxon>
        <taxon>Clostridia</taxon>
        <taxon>Eubacteriales</taxon>
        <taxon>environmental samples</taxon>
    </lineage>
</organism>
<dbReference type="Pfam" id="PF02283">
    <property type="entry name" value="CobU"/>
    <property type="match status" value="1"/>
</dbReference>
<dbReference type="GO" id="GO:0000166">
    <property type="term" value="F:nucleotide binding"/>
    <property type="evidence" value="ECO:0007669"/>
    <property type="project" value="InterPro"/>
</dbReference>
<name>A0A212KJA8_9FIRM</name>
<gene>
    <name evidence="1" type="ORF">KL86CLO1_13371</name>
</gene>
<dbReference type="GO" id="GO:0016779">
    <property type="term" value="F:nucleotidyltransferase activity"/>
    <property type="evidence" value="ECO:0007669"/>
    <property type="project" value="UniProtKB-KW"/>
</dbReference>
<keyword evidence="1" id="KW-0418">Kinase</keyword>
<dbReference type="GO" id="GO:0043752">
    <property type="term" value="F:adenosylcobinamide kinase activity"/>
    <property type="evidence" value="ECO:0007669"/>
    <property type="project" value="InterPro"/>
</dbReference>
<proteinExistence type="predicted"/>
<reference evidence="1" key="1">
    <citation type="submission" date="2016-04" db="EMBL/GenBank/DDBJ databases">
        <authorList>
            <person name="Evans L.H."/>
            <person name="Alamgir A."/>
            <person name="Owens N."/>
            <person name="Weber N.D."/>
            <person name="Virtaneva K."/>
            <person name="Barbian K."/>
            <person name="Babar A."/>
            <person name="Rosenke K."/>
        </authorList>
    </citation>
    <scope>NUCLEOTIDE SEQUENCE</scope>
    <source>
        <strain evidence="1">86</strain>
    </source>
</reference>
<dbReference type="EMBL" id="FLUN01000001">
    <property type="protein sequence ID" value="SBW11731.1"/>
    <property type="molecule type" value="Genomic_DNA"/>
</dbReference>
<dbReference type="InterPro" id="IPR003203">
    <property type="entry name" value="CobU/CobP"/>
</dbReference>
<keyword evidence="1" id="KW-0808">Transferase</keyword>
<dbReference type="SUPFAM" id="SSF52540">
    <property type="entry name" value="P-loop containing nucleoside triphosphate hydrolases"/>
    <property type="match status" value="1"/>
</dbReference>
<protein>
    <submittedName>
        <fullName evidence="1">Adenosyl cobinamide kinase/adenosyl cobinamide phosphate guanylyltransferase</fullName>
    </submittedName>
</protein>
<accession>A0A212KJA8</accession>